<protein>
    <submittedName>
        <fullName evidence="2">Helix-turn-helix domain-containing protein</fullName>
    </submittedName>
</protein>
<name>A0A9X2S6B1_9FIRM</name>
<evidence type="ECO:0000313" key="3">
    <source>
        <dbReference type="Proteomes" id="UP001142078"/>
    </source>
</evidence>
<keyword evidence="3" id="KW-1185">Reference proteome</keyword>
<dbReference type="GO" id="GO:0003676">
    <property type="term" value="F:nucleic acid binding"/>
    <property type="evidence" value="ECO:0007669"/>
    <property type="project" value="InterPro"/>
</dbReference>
<dbReference type="SUPFAM" id="SSF46689">
    <property type="entry name" value="Homeodomain-like"/>
    <property type="match status" value="1"/>
</dbReference>
<dbReference type="InterPro" id="IPR012337">
    <property type="entry name" value="RNaseH-like_sf"/>
</dbReference>
<dbReference type="InterPro" id="IPR036388">
    <property type="entry name" value="WH-like_DNA-bd_sf"/>
</dbReference>
<dbReference type="AlphaFoldDB" id="A0A9X2S6B1"/>
<proteinExistence type="predicted"/>
<sequence length="354" mass="41618">MKSKGFNAYTKYVILQHALKEDNVSRTCELFGISRTTFYNWQRAYQQHGIIGLEGKKRQKPQMPNRVSKTIEQEILAYVAKYPADGPKRIYYELKAEGINIGETGIYNVLKRHELTKKAQRIEYSTKKPHHIKVNRKDNKKMLGILNSKEGYPGYLVIQRIDFIGTFEDIGRIYQYSFYDTFSKWGEVKIYNKKQDINIWHYFERKLIYLLETFNLNIENLITEKEREFLPYFVKGDKYKEILEDFHINHIFVSPEDTDILDDIMRFNEFLVMEFYNKVPLNDNLDSFIKVENAINNFIREYNFCSIIPNGSNAGKSPAEVVLERATENGADLDTLPLWLLALINSPKRGGRVE</sequence>
<dbReference type="Gene3D" id="1.10.10.10">
    <property type="entry name" value="Winged helix-like DNA-binding domain superfamily/Winged helix DNA-binding domain"/>
    <property type="match status" value="1"/>
</dbReference>
<dbReference type="OrthoDB" id="1705009at2"/>
<dbReference type="InterPro" id="IPR055247">
    <property type="entry name" value="InsJ-like_HTH"/>
</dbReference>
<dbReference type="Proteomes" id="UP001142078">
    <property type="component" value="Unassembled WGS sequence"/>
</dbReference>
<dbReference type="RefSeq" id="WP_042679384.1">
    <property type="nucleotide sequence ID" value="NZ_CABKTM010000013.1"/>
</dbReference>
<feature type="domain" description="Integrase catalytic" evidence="1">
    <location>
        <begin position="149"/>
        <end position="326"/>
    </location>
</feature>
<comment type="caution">
    <text evidence="2">The sequence shown here is derived from an EMBL/GenBank/DDBJ whole genome shotgun (WGS) entry which is preliminary data.</text>
</comment>
<dbReference type="Gene3D" id="3.30.420.10">
    <property type="entry name" value="Ribonuclease H-like superfamily/Ribonuclease H"/>
    <property type="match status" value="1"/>
</dbReference>
<dbReference type="Pfam" id="PF13518">
    <property type="entry name" value="HTH_28"/>
    <property type="match status" value="1"/>
</dbReference>
<dbReference type="InterPro" id="IPR001584">
    <property type="entry name" value="Integrase_cat-core"/>
</dbReference>
<evidence type="ECO:0000259" key="1">
    <source>
        <dbReference type="PROSITE" id="PS50994"/>
    </source>
</evidence>
<dbReference type="InterPro" id="IPR036397">
    <property type="entry name" value="RNaseH_sf"/>
</dbReference>
<organism evidence="2 3">
    <name type="scientific">Anaerosalibacter massiliensis</name>
    <dbReference type="NCBI Taxonomy" id="1347392"/>
    <lineage>
        <taxon>Bacteria</taxon>
        <taxon>Bacillati</taxon>
        <taxon>Bacillota</taxon>
        <taxon>Tissierellia</taxon>
        <taxon>Tissierellales</taxon>
        <taxon>Sporanaerobacteraceae</taxon>
        <taxon>Anaerosalibacter</taxon>
    </lineage>
</organism>
<dbReference type="InterPro" id="IPR009057">
    <property type="entry name" value="Homeodomain-like_sf"/>
</dbReference>
<dbReference type="EMBL" id="JANJZL010000002">
    <property type="protein sequence ID" value="MCR2043427.1"/>
    <property type="molecule type" value="Genomic_DNA"/>
</dbReference>
<dbReference type="SUPFAM" id="SSF53098">
    <property type="entry name" value="Ribonuclease H-like"/>
    <property type="match status" value="1"/>
</dbReference>
<dbReference type="GO" id="GO:0015074">
    <property type="term" value="P:DNA integration"/>
    <property type="evidence" value="ECO:0007669"/>
    <property type="project" value="InterPro"/>
</dbReference>
<dbReference type="PROSITE" id="PS50994">
    <property type="entry name" value="INTEGRASE"/>
    <property type="match status" value="1"/>
</dbReference>
<evidence type="ECO:0000313" key="2">
    <source>
        <dbReference type="EMBL" id="MCR2043427.1"/>
    </source>
</evidence>
<gene>
    <name evidence="2" type="ORF">NSA23_04770</name>
</gene>
<accession>A0A9X2S6B1</accession>
<reference evidence="2" key="1">
    <citation type="submission" date="2022-07" db="EMBL/GenBank/DDBJ databases">
        <title>Enhanced cultured diversity of the mouse gut microbiota enables custom-made synthetic communities.</title>
        <authorList>
            <person name="Afrizal A."/>
        </authorList>
    </citation>
    <scope>NUCLEOTIDE SEQUENCE</scope>
    <source>
        <strain evidence="2">DSM 29482</strain>
    </source>
</reference>